<sequence length="171" mass="19384">MDIKDLVDSVNSISIVMGDFNKVRYATEQMGSHFCHRSASFFNDFISSSGLLDIPMGGMGFTRINTLGSKLSKIDRILVSNQFLDKWPNSHMLALTREFSDHSPLLLCWSSSTDRHLNLSAVIFKAKLKKLKLAFQLWRTTEVATETATAMELREKIMEIDLRAEHSPSQK</sequence>
<gene>
    <name evidence="1" type="ORF">Tco_1045083</name>
</gene>
<reference evidence="1" key="2">
    <citation type="submission" date="2022-01" db="EMBL/GenBank/DDBJ databases">
        <authorList>
            <person name="Yamashiro T."/>
            <person name="Shiraishi A."/>
            <person name="Satake H."/>
            <person name="Nakayama K."/>
        </authorList>
    </citation>
    <scope>NUCLEOTIDE SEQUENCE</scope>
</reference>
<keyword evidence="2" id="KW-1185">Reference proteome</keyword>
<protein>
    <submittedName>
        <fullName evidence="1">Cytochrome P450</fullName>
    </submittedName>
</protein>
<reference evidence="1" key="1">
    <citation type="journal article" date="2022" name="Int. J. Mol. Sci.">
        <title>Draft Genome of Tanacetum Coccineum: Genomic Comparison of Closely Related Tanacetum-Family Plants.</title>
        <authorList>
            <person name="Yamashiro T."/>
            <person name="Shiraishi A."/>
            <person name="Nakayama K."/>
            <person name="Satake H."/>
        </authorList>
    </citation>
    <scope>NUCLEOTIDE SEQUENCE</scope>
</reference>
<dbReference type="Gene3D" id="3.60.10.10">
    <property type="entry name" value="Endonuclease/exonuclease/phosphatase"/>
    <property type="match status" value="1"/>
</dbReference>
<dbReference type="InterPro" id="IPR036691">
    <property type="entry name" value="Endo/exonu/phosph_ase_sf"/>
</dbReference>
<dbReference type="EMBL" id="BQNB010018794">
    <property type="protein sequence ID" value="GJT78358.1"/>
    <property type="molecule type" value="Genomic_DNA"/>
</dbReference>
<proteinExistence type="predicted"/>
<evidence type="ECO:0000313" key="2">
    <source>
        <dbReference type="Proteomes" id="UP001151760"/>
    </source>
</evidence>
<accession>A0ABQ5GRQ5</accession>
<evidence type="ECO:0000313" key="1">
    <source>
        <dbReference type="EMBL" id="GJT78358.1"/>
    </source>
</evidence>
<dbReference type="Proteomes" id="UP001151760">
    <property type="component" value="Unassembled WGS sequence"/>
</dbReference>
<name>A0ABQ5GRQ5_9ASTR</name>
<dbReference type="SUPFAM" id="SSF56219">
    <property type="entry name" value="DNase I-like"/>
    <property type="match status" value="1"/>
</dbReference>
<dbReference type="PANTHER" id="PTHR33710">
    <property type="entry name" value="BNAC02G09200D PROTEIN"/>
    <property type="match status" value="1"/>
</dbReference>
<comment type="caution">
    <text evidence="1">The sequence shown here is derived from an EMBL/GenBank/DDBJ whole genome shotgun (WGS) entry which is preliminary data.</text>
</comment>
<dbReference type="PANTHER" id="PTHR33710:SF64">
    <property type="entry name" value="ENDONUCLEASE_EXONUCLEASE_PHOSPHATASE DOMAIN-CONTAINING PROTEIN"/>
    <property type="match status" value="1"/>
</dbReference>
<organism evidence="1 2">
    <name type="scientific">Tanacetum coccineum</name>
    <dbReference type="NCBI Taxonomy" id="301880"/>
    <lineage>
        <taxon>Eukaryota</taxon>
        <taxon>Viridiplantae</taxon>
        <taxon>Streptophyta</taxon>
        <taxon>Embryophyta</taxon>
        <taxon>Tracheophyta</taxon>
        <taxon>Spermatophyta</taxon>
        <taxon>Magnoliopsida</taxon>
        <taxon>eudicotyledons</taxon>
        <taxon>Gunneridae</taxon>
        <taxon>Pentapetalae</taxon>
        <taxon>asterids</taxon>
        <taxon>campanulids</taxon>
        <taxon>Asterales</taxon>
        <taxon>Asteraceae</taxon>
        <taxon>Asteroideae</taxon>
        <taxon>Anthemideae</taxon>
        <taxon>Anthemidinae</taxon>
        <taxon>Tanacetum</taxon>
    </lineage>
</organism>